<dbReference type="EMBL" id="JBCNJP010000003">
    <property type="protein sequence ID" value="KAK9079952.1"/>
    <property type="molecule type" value="Genomic_DNA"/>
</dbReference>
<dbReference type="Proteomes" id="UP001408789">
    <property type="component" value="Unassembled WGS sequence"/>
</dbReference>
<keyword evidence="3" id="KW-1185">Reference proteome</keyword>
<keyword evidence="1" id="KW-1133">Transmembrane helix</keyword>
<comment type="caution">
    <text evidence="2">The sequence shown here is derived from an EMBL/GenBank/DDBJ whole genome shotgun (WGS) entry which is preliminary data.</text>
</comment>
<keyword evidence="1" id="KW-0812">Transmembrane</keyword>
<keyword evidence="1" id="KW-0472">Membrane</keyword>
<name>A0AAP0DWJ5_9ASTR</name>
<protein>
    <submittedName>
        <fullName evidence="2">Uncharacterized protein</fullName>
    </submittedName>
</protein>
<dbReference type="InterPro" id="IPR035897">
    <property type="entry name" value="Toll_tir_struct_dom_sf"/>
</dbReference>
<accession>A0AAP0DWJ5</accession>
<feature type="transmembrane region" description="Helical" evidence="1">
    <location>
        <begin position="46"/>
        <end position="65"/>
    </location>
</feature>
<evidence type="ECO:0000256" key="1">
    <source>
        <dbReference type="SAM" id="Phobius"/>
    </source>
</evidence>
<proteinExistence type="predicted"/>
<dbReference type="Gene3D" id="3.40.50.10140">
    <property type="entry name" value="Toll/interleukin-1 receptor homology (TIR) domain"/>
    <property type="match status" value="1"/>
</dbReference>
<gene>
    <name evidence="2" type="ORF">SSX86_001627</name>
</gene>
<evidence type="ECO:0000313" key="3">
    <source>
        <dbReference type="Proteomes" id="UP001408789"/>
    </source>
</evidence>
<reference evidence="2 3" key="1">
    <citation type="submission" date="2024-04" db="EMBL/GenBank/DDBJ databases">
        <title>The reference genome of an endangered Asteraceae, Deinandra increscens subsp. villosa, native to the Central Coast of California.</title>
        <authorList>
            <person name="Guilliams M."/>
            <person name="Hasenstab-Lehman K."/>
            <person name="Meyer R."/>
            <person name="Mcevoy S."/>
        </authorList>
    </citation>
    <scope>NUCLEOTIDE SEQUENCE [LARGE SCALE GENOMIC DNA]</scope>
    <source>
        <tissue evidence="2">Leaf</tissue>
    </source>
</reference>
<sequence>MILNLQAVSLTTHHAAAAPLGQGRGPLWKVYASLYTGSIISKCSQHLNLVAIIIIMASYIIFYHAEPTDVRKQQKSFGEAMGEHKLKMEKETGAEKRSQWGQRMEVWKRDLAKVADLKGVDEKDR</sequence>
<evidence type="ECO:0000313" key="2">
    <source>
        <dbReference type="EMBL" id="KAK9079952.1"/>
    </source>
</evidence>
<dbReference type="AlphaFoldDB" id="A0AAP0DWJ5"/>
<organism evidence="2 3">
    <name type="scientific">Deinandra increscens subsp. villosa</name>
    <dbReference type="NCBI Taxonomy" id="3103831"/>
    <lineage>
        <taxon>Eukaryota</taxon>
        <taxon>Viridiplantae</taxon>
        <taxon>Streptophyta</taxon>
        <taxon>Embryophyta</taxon>
        <taxon>Tracheophyta</taxon>
        <taxon>Spermatophyta</taxon>
        <taxon>Magnoliopsida</taxon>
        <taxon>eudicotyledons</taxon>
        <taxon>Gunneridae</taxon>
        <taxon>Pentapetalae</taxon>
        <taxon>asterids</taxon>
        <taxon>campanulids</taxon>
        <taxon>Asterales</taxon>
        <taxon>Asteraceae</taxon>
        <taxon>Asteroideae</taxon>
        <taxon>Heliantheae alliance</taxon>
        <taxon>Madieae</taxon>
        <taxon>Madiinae</taxon>
        <taxon>Deinandra</taxon>
    </lineage>
</organism>